<accession>A0A2T2WF11</accession>
<keyword evidence="8" id="KW-0961">Cell wall biogenesis/degradation</keyword>
<feature type="transmembrane region" description="Helical" evidence="9">
    <location>
        <begin position="99"/>
        <end position="122"/>
    </location>
</feature>
<dbReference type="Proteomes" id="UP000241848">
    <property type="component" value="Unassembled WGS sequence"/>
</dbReference>
<dbReference type="GO" id="GO:0034204">
    <property type="term" value="P:lipid translocation"/>
    <property type="evidence" value="ECO:0007669"/>
    <property type="project" value="TreeGrafter"/>
</dbReference>
<dbReference type="EMBL" id="PXYV01000049">
    <property type="protein sequence ID" value="PSR20835.1"/>
    <property type="molecule type" value="Genomic_DNA"/>
</dbReference>
<evidence type="ECO:0000256" key="9">
    <source>
        <dbReference type="SAM" id="Phobius"/>
    </source>
</evidence>
<keyword evidence="4 8" id="KW-0133">Cell shape</keyword>
<dbReference type="GO" id="GO:0071555">
    <property type="term" value="P:cell wall organization"/>
    <property type="evidence" value="ECO:0007669"/>
    <property type="project" value="UniProtKB-UniRule"/>
</dbReference>
<evidence type="ECO:0000256" key="1">
    <source>
        <dbReference type="ARBA" id="ARBA00004651"/>
    </source>
</evidence>
<feature type="transmembrane region" description="Helical" evidence="9">
    <location>
        <begin position="58"/>
        <end position="79"/>
    </location>
</feature>
<dbReference type="PANTHER" id="PTHR47019:SF1">
    <property type="entry name" value="LIPID II FLIPPASE MURJ"/>
    <property type="match status" value="1"/>
</dbReference>
<feature type="transmembrane region" description="Helical" evidence="9">
    <location>
        <begin position="451"/>
        <end position="473"/>
    </location>
</feature>
<keyword evidence="7 8" id="KW-0472">Membrane</keyword>
<dbReference type="PIRSF" id="PIRSF002869">
    <property type="entry name" value="MviN"/>
    <property type="match status" value="1"/>
</dbReference>
<evidence type="ECO:0000313" key="10">
    <source>
        <dbReference type="EMBL" id="PSR20835.1"/>
    </source>
</evidence>
<dbReference type="InterPro" id="IPR004268">
    <property type="entry name" value="MurJ"/>
</dbReference>
<keyword evidence="8" id="KW-0813">Transport</keyword>
<evidence type="ECO:0000256" key="3">
    <source>
        <dbReference type="ARBA" id="ARBA00022692"/>
    </source>
</evidence>
<reference evidence="10 11" key="1">
    <citation type="journal article" date="2014" name="BMC Genomics">
        <title>Comparison of environmental and isolate Sulfobacillus genomes reveals diverse carbon, sulfur, nitrogen, and hydrogen metabolisms.</title>
        <authorList>
            <person name="Justice N.B."/>
            <person name="Norman A."/>
            <person name="Brown C.T."/>
            <person name="Singh A."/>
            <person name="Thomas B.C."/>
            <person name="Banfield J.F."/>
        </authorList>
    </citation>
    <scope>NUCLEOTIDE SEQUENCE [LARGE SCALE GENOMIC DNA]</scope>
    <source>
        <strain evidence="10">AMDSBA3</strain>
    </source>
</reference>
<proteinExistence type="inferred from homology"/>
<dbReference type="GO" id="GO:0015648">
    <property type="term" value="F:lipid-linked peptidoglycan transporter activity"/>
    <property type="evidence" value="ECO:0007669"/>
    <property type="project" value="UniProtKB-UniRule"/>
</dbReference>
<comment type="caution">
    <text evidence="10">The sequence shown here is derived from an EMBL/GenBank/DDBJ whole genome shotgun (WGS) entry which is preliminary data.</text>
</comment>
<keyword evidence="3 9" id="KW-0812">Transmembrane</keyword>
<keyword evidence="2 8" id="KW-1003">Cell membrane</keyword>
<dbReference type="CDD" id="cd13123">
    <property type="entry name" value="MATE_MurJ_like"/>
    <property type="match status" value="1"/>
</dbReference>
<feature type="transmembrane region" description="Helical" evidence="9">
    <location>
        <begin position="321"/>
        <end position="345"/>
    </location>
</feature>
<comment type="subcellular location">
    <subcellularLocation>
        <location evidence="1">Cell membrane</location>
        <topology evidence="1">Multi-pass membrane protein</topology>
    </subcellularLocation>
</comment>
<evidence type="ECO:0000256" key="4">
    <source>
        <dbReference type="ARBA" id="ARBA00022960"/>
    </source>
</evidence>
<gene>
    <name evidence="10" type="primary">mviN</name>
    <name evidence="10" type="ORF">C7B45_13175</name>
</gene>
<keyword evidence="6 9" id="KW-1133">Transmembrane helix</keyword>
<comment type="function">
    <text evidence="8">Involved in peptidoglycan biosynthesis. Transports lipid-linked peptidoglycan precursors from the inner to the outer leaflet of the cytoplasmic membrane.</text>
</comment>
<sequence>MVRGLLKRLHSPGSRSFSTIILIIGSVISKIFGIIREFSMAAIFGTSLETDSWLMASIVPNLFYGLLTNTITNVVIPVLSGHVQVVDNDVAADVYLDEAFTWTLIIGLGMVALGEVLSSHLIHWVAPGFYGERYRLAVVMVRIMLPAMPFMALGSLINGILQSRQIFAPSTVTPIIINVFRLVGIVALGLWIGIIGVAIGFLLAQMIQLAYLLPTLAAQKVRLRLRFSASHPWTRQSVRLAAPFLASHGANVAGTIVDRIFASTLAIGRISALNFSNVLSGLPLTLLINPLVAPLYTQLSQAFNHHNRAQFQQKLQEGFELVTVIILPLAFGFALLRVPIIRILYQHGHFNVQSTAITSHLLVFWAIGLPAQALGTLFSRGLFAQRVTRVTAQMGMVAIATNIAGDFFLIHPLGAAGLALATSLAAWCRTLGLAAWLFSRGAAPVRARPRFIAMAGLALAVYVAVLLAGDTLLRLNQHAFGAVLVLGTLFTVSLALALYLGILQRSGVVPLLTQRHSLRSGGGA</sequence>
<feature type="transmembrane region" description="Helical" evidence="9">
    <location>
        <begin position="180"/>
        <end position="204"/>
    </location>
</feature>
<dbReference type="InterPro" id="IPR051050">
    <property type="entry name" value="Lipid_II_flippase_MurJ/MviN"/>
</dbReference>
<keyword evidence="5 8" id="KW-0573">Peptidoglycan synthesis</keyword>
<evidence type="ECO:0000313" key="11">
    <source>
        <dbReference type="Proteomes" id="UP000241848"/>
    </source>
</evidence>
<comment type="similarity">
    <text evidence="8">Belongs to the MurJ/MviN family.</text>
</comment>
<feature type="transmembrane region" description="Helical" evidence="9">
    <location>
        <begin position="134"/>
        <end position="160"/>
    </location>
</feature>
<evidence type="ECO:0000256" key="6">
    <source>
        <dbReference type="ARBA" id="ARBA00022989"/>
    </source>
</evidence>
<dbReference type="PANTHER" id="PTHR47019">
    <property type="entry name" value="LIPID II FLIPPASE MURJ"/>
    <property type="match status" value="1"/>
</dbReference>
<protein>
    <recommendedName>
        <fullName evidence="8">Lipid II flippase</fullName>
    </recommendedName>
</protein>
<evidence type="ECO:0000256" key="5">
    <source>
        <dbReference type="ARBA" id="ARBA00022984"/>
    </source>
</evidence>
<dbReference type="GO" id="GO:0008360">
    <property type="term" value="P:regulation of cell shape"/>
    <property type="evidence" value="ECO:0007669"/>
    <property type="project" value="UniProtKB-UniRule"/>
</dbReference>
<dbReference type="NCBIfam" id="TIGR01695">
    <property type="entry name" value="murJ_mviN"/>
    <property type="match status" value="1"/>
</dbReference>
<evidence type="ECO:0000256" key="2">
    <source>
        <dbReference type="ARBA" id="ARBA00022475"/>
    </source>
</evidence>
<evidence type="ECO:0000256" key="8">
    <source>
        <dbReference type="PIRNR" id="PIRNR002869"/>
    </source>
</evidence>
<dbReference type="PRINTS" id="PR01806">
    <property type="entry name" value="VIRFACTRMVIN"/>
</dbReference>
<feature type="transmembrane region" description="Helical" evidence="9">
    <location>
        <begin position="357"/>
        <end position="378"/>
    </location>
</feature>
<dbReference type="GO" id="GO:0005886">
    <property type="term" value="C:plasma membrane"/>
    <property type="evidence" value="ECO:0007669"/>
    <property type="project" value="UniProtKB-SubCell"/>
</dbReference>
<dbReference type="GO" id="GO:0009252">
    <property type="term" value="P:peptidoglycan biosynthetic process"/>
    <property type="evidence" value="ECO:0007669"/>
    <property type="project" value="UniProtKB-UniRule"/>
</dbReference>
<dbReference type="AlphaFoldDB" id="A0A2T2WF11"/>
<dbReference type="Pfam" id="PF03023">
    <property type="entry name" value="MurJ"/>
    <property type="match status" value="1"/>
</dbReference>
<organism evidence="10 11">
    <name type="scientific">Sulfobacillus acidophilus</name>
    <dbReference type="NCBI Taxonomy" id="53633"/>
    <lineage>
        <taxon>Bacteria</taxon>
        <taxon>Bacillati</taxon>
        <taxon>Bacillota</taxon>
        <taxon>Clostridia</taxon>
        <taxon>Eubacteriales</taxon>
        <taxon>Clostridiales Family XVII. Incertae Sedis</taxon>
        <taxon>Sulfobacillus</taxon>
    </lineage>
</organism>
<feature type="transmembrane region" description="Helical" evidence="9">
    <location>
        <begin position="20"/>
        <end position="46"/>
    </location>
</feature>
<name>A0A2T2WF11_9FIRM</name>
<evidence type="ECO:0000256" key="7">
    <source>
        <dbReference type="ARBA" id="ARBA00023136"/>
    </source>
</evidence>
<feature type="transmembrane region" description="Helical" evidence="9">
    <location>
        <begin position="479"/>
        <end position="502"/>
    </location>
</feature>